<evidence type="ECO:0000256" key="1">
    <source>
        <dbReference type="SAM" id="MobiDB-lite"/>
    </source>
</evidence>
<organism evidence="3 4">
    <name type="scientific">Paralimibaculum aggregatum</name>
    <dbReference type="NCBI Taxonomy" id="3036245"/>
    <lineage>
        <taxon>Bacteria</taxon>
        <taxon>Pseudomonadati</taxon>
        <taxon>Pseudomonadota</taxon>
        <taxon>Alphaproteobacteria</taxon>
        <taxon>Rhodobacterales</taxon>
        <taxon>Paracoccaceae</taxon>
        <taxon>Paralimibaculum</taxon>
    </lineage>
</organism>
<evidence type="ECO:0000313" key="4">
    <source>
        <dbReference type="Proteomes" id="UP001239909"/>
    </source>
</evidence>
<protein>
    <submittedName>
        <fullName evidence="3">Uncharacterized protein</fullName>
    </submittedName>
</protein>
<keyword evidence="2" id="KW-0732">Signal</keyword>
<accession>A0ABQ6LKX1</accession>
<feature type="compositionally biased region" description="Basic and acidic residues" evidence="1">
    <location>
        <begin position="330"/>
        <end position="387"/>
    </location>
</feature>
<feature type="chain" id="PRO_5047051923" evidence="2">
    <location>
        <begin position="28"/>
        <end position="602"/>
    </location>
</feature>
<evidence type="ECO:0000256" key="2">
    <source>
        <dbReference type="SAM" id="SignalP"/>
    </source>
</evidence>
<evidence type="ECO:0000313" key="3">
    <source>
        <dbReference type="EMBL" id="GMG81443.1"/>
    </source>
</evidence>
<feature type="region of interest" description="Disordered" evidence="1">
    <location>
        <begin position="263"/>
        <end position="304"/>
    </location>
</feature>
<feature type="region of interest" description="Disordered" evidence="1">
    <location>
        <begin position="330"/>
        <end position="481"/>
    </location>
</feature>
<name>A0ABQ6LKX1_9RHOB</name>
<gene>
    <name evidence="3" type="ORF">LNKW23_06560</name>
</gene>
<feature type="signal peptide" evidence="2">
    <location>
        <begin position="1"/>
        <end position="27"/>
    </location>
</feature>
<dbReference type="PANTHER" id="PTHR38758:SF1">
    <property type="entry name" value="PROTEIN, PUTATIVE-RELATED"/>
    <property type="match status" value="1"/>
</dbReference>
<proteinExistence type="predicted"/>
<feature type="compositionally biased region" description="Gly residues" evidence="1">
    <location>
        <begin position="396"/>
        <end position="409"/>
    </location>
</feature>
<dbReference type="EMBL" id="BSYI01000003">
    <property type="protein sequence ID" value="GMG81443.1"/>
    <property type="molecule type" value="Genomic_DNA"/>
</dbReference>
<dbReference type="Proteomes" id="UP001239909">
    <property type="component" value="Unassembled WGS sequence"/>
</dbReference>
<feature type="compositionally biased region" description="Gly residues" evidence="1">
    <location>
        <begin position="463"/>
        <end position="479"/>
    </location>
</feature>
<sequence length="602" mass="65254">MQFPKAPAAALLLALAGALATTTPAAAQDFEQAMQRLTERVAEAFSIRNLGRLSDADLYIRPPFDDASRVVCPPLSRRLARAIRSELPRAFNAKNLSRARLVQDPGMGEGRFMLNVTWRALFDDASLEIAVELGDLNGEQVATMGGHAMTIPMTELRETERQCLAELDVINRVATADTTLFVHRSADVFSTEIAMIKAGEKYRLLGRMPYTDGDWAVVKLLDGAPDDPFAETVGFASVPPTKFEREAEAARLAAEEARRREAEEAAARKAADEAAAEAAREAAEAARARAEEARRKAEEEAARQHELVQKELARLKAERERLEREAERLAAERRKKEEEEAARRAEAERLEREAERRRAEAEAAAARKLEAAQAEARRKQEEEERRRLAQGKDGGEIGGGGQDGGGHAGELGDFVSKDGGGAVEEYSAGYGEDDGGEFSDLHGKPKSGQGGGRFGEEDEIELGKGGGGGAGQSGQGGGTQLAMRQPAENLVGAWQCTGREAEETGTELQLAFRLEFKAGGGYNFGGNAVRRNPFDNSQMGSFMFGEYGLFQVKGWQVDMQPLGGLPQVSRFPYSVTITRSSQDSITAVNPDTGGEMTCERSN</sequence>
<reference evidence="3 4" key="1">
    <citation type="submission" date="2023-04" db="EMBL/GenBank/DDBJ databases">
        <title>Marinoamorphus aggregata gen. nov., sp. Nov., isolate from tissue of brittle star Ophioplocus japonicus.</title>
        <authorList>
            <person name="Kawano K."/>
            <person name="Sawayama S."/>
            <person name="Nakagawa S."/>
        </authorList>
    </citation>
    <scope>NUCLEOTIDE SEQUENCE [LARGE SCALE GENOMIC DNA]</scope>
    <source>
        <strain evidence="3 4">NKW23</strain>
    </source>
</reference>
<dbReference type="PANTHER" id="PTHR38758">
    <property type="entry name" value="PUTATIVE-RELATED"/>
    <property type="match status" value="1"/>
</dbReference>
<comment type="caution">
    <text evidence="3">The sequence shown here is derived from an EMBL/GenBank/DDBJ whole genome shotgun (WGS) entry which is preliminary data.</text>
</comment>
<keyword evidence="4" id="KW-1185">Reference proteome</keyword>
<dbReference type="RefSeq" id="WP_285670098.1">
    <property type="nucleotide sequence ID" value="NZ_BSYI01000003.1"/>
</dbReference>